<sequence>MMQQFILTMDDLLVNDRPINRVIIAWLEDVTQAEVVGRSQEWITTKNFLIQRMQGLQAVGESSLTIELVELDL</sequence>
<reference evidence="1 2" key="1">
    <citation type="submission" date="2017-09" db="EMBL/GenBank/DDBJ databases">
        <title>Depth-based differentiation of microbial function through sediment-hosted aquifers and enrichment of novel symbionts in the deep terrestrial subsurface.</title>
        <authorList>
            <person name="Probst A.J."/>
            <person name="Ladd B."/>
            <person name="Jarett J.K."/>
            <person name="Geller-Mcgrath D.E."/>
            <person name="Sieber C.M."/>
            <person name="Emerson J.B."/>
            <person name="Anantharaman K."/>
            <person name="Thomas B.C."/>
            <person name="Malmstrom R."/>
            <person name="Stieglmeier M."/>
            <person name="Klingl A."/>
            <person name="Woyke T."/>
            <person name="Ryan C.M."/>
            <person name="Banfield J.F."/>
        </authorList>
    </citation>
    <scope>NUCLEOTIDE SEQUENCE [LARGE SCALE GENOMIC DNA]</scope>
    <source>
        <strain evidence="1">CG11_big_fil_rev_8_21_14_0_20_36_20</strain>
    </source>
</reference>
<protein>
    <submittedName>
        <fullName evidence="1">Uncharacterized protein</fullName>
    </submittedName>
</protein>
<organism evidence="1 2">
    <name type="scientific">Candidatus Komeilibacteria bacterium CG11_big_fil_rev_8_21_14_0_20_36_20</name>
    <dbReference type="NCBI Taxonomy" id="1974477"/>
    <lineage>
        <taxon>Bacteria</taxon>
        <taxon>Candidatus Komeiliibacteriota</taxon>
    </lineage>
</organism>
<dbReference type="Proteomes" id="UP000230564">
    <property type="component" value="Unassembled WGS sequence"/>
</dbReference>
<evidence type="ECO:0000313" key="1">
    <source>
        <dbReference type="EMBL" id="PIR06938.1"/>
    </source>
</evidence>
<name>A0A2H0NDG8_9BACT</name>
<accession>A0A2H0NDG8</accession>
<gene>
    <name evidence="1" type="ORF">COV55_00740</name>
</gene>
<dbReference type="EMBL" id="PCWQ01000007">
    <property type="protein sequence ID" value="PIR06938.1"/>
    <property type="molecule type" value="Genomic_DNA"/>
</dbReference>
<evidence type="ECO:0000313" key="2">
    <source>
        <dbReference type="Proteomes" id="UP000230564"/>
    </source>
</evidence>
<comment type="caution">
    <text evidence="1">The sequence shown here is derived from an EMBL/GenBank/DDBJ whole genome shotgun (WGS) entry which is preliminary data.</text>
</comment>
<proteinExistence type="predicted"/>
<dbReference type="AlphaFoldDB" id="A0A2H0NDG8"/>